<reference evidence="1 2" key="1">
    <citation type="journal article" date="2020" name="ISME J.">
        <title>Uncovering the hidden diversity of litter-decomposition mechanisms in mushroom-forming fungi.</title>
        <authorList>
            <person name="Floudas D."/>
            <person name="Bentzer J."/>
            <person name="Ahren D."/>
            <person name="Johansson T."/>
            <person name="Persson P."/>
            <person name="Tunlid A."/>
        </authorList>
    </citation>
    <scope>NUCLEOTIDE SEQUENCE [LARGE SCALE GENOMIC DNA]</scope>
    <source>
        <strain evidence="1 2">CBS 175.51</strain>
    </source>
</reference>
<keyword evidence="2" id="KW-1185">Reference proteome</keyword>
<dbReference type="AlphaFoldDB" id="A0A8H5FMA8"/>
<protein>
    <submittedName>
        <fullName evidence="1">Uncharacterized protein</fullName>
    </submittedName>
</protein>
<dbReference type="OrthoDB" id="2141050at2759"/>
<dbReference type="Proteomes" id="UP000541558">
    <property type="component" value="Unassembled WGS sequence"/>
</dbReference>
<name>A0A8H5FMA8_9AGAR</name>
<accession>A0A8H5FMA8</accession>
<dbReference type="PANTHER" id="PTHR39218">
    <property type="entry name" value="OXIDOREDUCTASE 14 KDA SUBUNIT, PUTATIVE (AFU_ORTHOLOGUE AFUA_1G12110)-RELATED"/>
    <property type="match status" value="1"/>
</dbReference>
<evidence type="ECO:0000313" key="1">
    <source>
        <dbReference type="EMBL" id="KAF5342445.1"/>
    </source>
</evidence>
<proteinExistence type="predicted"/>
<evidence type="ECO:0000313" key="2">
    <source>
        <dbReference type="Proteomes" id="UP000541558"/>
    </source>
</evidence>
<sequence length="89" mass="9892">MGLYSTIAGFATFGFASRVLQLGIMQRNLMSNPGGHAVATGVFGFAGYWAYQWEIRAGEIIAEKKKILQDRRRKQIEQVESIAAEQLAQ</sequence>
<gene>
    <name evidence="1" type="ORF">D9611_001632</name>
</gene>
<comment type="caution">
    <text evidence="1">The sequence shown here is derived from an EMBL/GenBank/DDBJ whole genome shotgun (WGS) entry which is preliminary data.</text>
</comment>
<dbReference type="EMBL" id="JAACJK010000001">
    <property type="protein sequence ID" value="KAF5342445.1"/>
    <property type="molecule type" value="Genomic_DNA"/>
</dbReference>
<dbReference type="PANTHER" id="PTHR39218:SF1">
    <property type="entry name" value="OXIDOREDUCTASE 14 KDA SUBUNIT, PUTATIVE (AFU_ORTHOLOGUE AFUA_1G12110)-RELATED"/>
    <property type="match status" value="1"/>
</dbReference>
<organism evidence="1 2">
    <name type="scientific">Ephemerocybe angulata</name>
    <dbReference type="NCBI Taxonomy" id="980116"/>
    <lineage>
        <taxon>Eukaryota</taxon>
        <taxon>Fungi</taxon>
        <taxon>Dikarya</taxon>
        <taxon>Basidiomycota</taxon>
        <taxon>Agaricomycotina</taxon>
        <taxon>Agaricomycetes</taxon>
        <taxon>Agaricomycetidae</taxon>
        <taxon>Agaricales</taxon>
        <taxon>Agaricineae</taxon>
        <taxon>Psathyrellaceae</taxon>
        <taxon>Ephemerocybe</taxon>
    </lineage>
</organism>